<organism evidence="1 2">
    <name type="scientific">Dentiscutata erythropus</name>
    <dbReference type="NCBI Taxonomy" id="1348616"/>
    <lineage>
        <taxon>Eukaryota</taxon>
        <taxon>Fungi</taxon>
        <taxon>Fungi incertae sedis</taxon>
        <taxon>Mucoromycota</taxon>
        <taxon>Glomeromycotina</taxon>
        <taxon>Glomeromycetes</taxon>
        <taxon>Diversisporales</taxon>
        <taxon>Gigasporaceae</taxon>
        <taxon>Dentiscutata</taxon>
    </lineage>
</organism>
<keyword evidence="2" id="KW-1185">Reference proteome</keyword>
<sequence>MLREAKDACLKPLIIAFALAICCIVLNPCGKDIRCTEKVIKKTQLNAKYISSKNDIMDIQYNSRDVSNANDYDDNNIEVHSEDDIDEDVRLFE</sequence>
<dbReference type="AlphaFoldDB" id="A0A9N9G2W5"/>
<reference evidence="1" key="1">
    <citation type="submission" date="2021-06" db="EMBL/GenBank/DDBJ databases">
        <authorList>
            <person name="Kallberg Y."/>
            <person name="Tangrot J."/>
            <person name="Rosling A."/>
        </authorList>
    </citation>
    <scope>NUCLEOTIDE SEQUENCE</scope>
    <source>
        <strain evidence="1">MA453B</strain>
    </source>
</reference>
<proteinExistence type="predicted"/>
<dbReference type="EMBL" id="CAJVPY010003079">
    <property type="protein sequence ID" value="CAG8580922.1"/>
    <property type="molecule type" value="Genomic_DNA"/>
</dbReference>
<evidence type="ECO:0000313" key="2">
    <source>
        <dbReference type="Proteomes" id="UP000789405"/>
    </source>
</evidence>
<comment type="caution">
    <text evidence="1">The sequence shown here is derived from an EMBL/GenBank/DDBJ whole genome shotgun (WGS) entry which is preliminary data.</text>
</comment>
<name>A0A9N9G2W5_9GLOM</name>
<dbReference type="OrthoDB" id="2378787at2759"/>
<gene>
    <name evidence="1" type="ORF">DERYTH_LOCUS6684</name>
</gene>
<evidence type="ECO:0000313" key="1">
    <source>
        <dbReference type="EMBL" id="CAG8580922.1"/>
    </source>
</evidence>
<dbReference type="Proteomes" id="UP000789405">
    <property type="component" value="Unassembled WGS sequence"/>
</dbReference>
<accession>A0A9N9G2W5</accession>
<protein>
    <submittedName>
        <fullName evidence="1">15523_t:CDS:1</fullName>
    </submittedName>
</protein>